<dbReference type="InterPro" id="IPR010730">
    <property type="entry name" value="HET"/>
</dbReference>
<feature type="domain" description="Heterokaryon incompatibility" evidence="1">
    <location>
        <begin position="50"/>
        <end position="252"/>
    </location>
</feature>
<organism evidence="2 3">
    <name type="scientific">Lasiosphaeria hispida</name>
    <dbReference type="NCBI Taxonomy" id="260671"/>
    <lineage>
        <taxon>Eukaryota</taxon>
        <taxon>Fungi</taxon>
        <taxon>Dikarya</taxon>
        <taxon>Ascomycota</taxon>
        <taxon>Pezizomycotina</taxon>
        <taxon>Sordariomycetes</taxon>
        <taxon>Sordariomycetidae</taxon>
        <taxon>Sordariales</taxon>
        <taxon>Lasiosphaeriaceae</taxon>
        <taxon>Lasiosphaeria</taxon>
    </lineage>
</organism>
<accession>A0AAJ0H5R9</accession>
<dbReference type="InterPro" id="IPR052895">
    <property type="entry name" value="HetReg/Transcr_Mod"/>
</dbReference>
<dbReference type="AlphaFoldDB" id="A0AAJ0H5R9"/>
<gene>
    <name evidence="2" type="ORF">B0T25DRAFT_511997</name>
</gene>
<reference evidence="2" key="2">
    <citation type="submission" date="2023-06" db="EMBL/GenBank/DDBJ databases">
        <authorList>
            <consortium name="Lawrence Berkeley National Laboratory"/>
            <person name="Haridas S."/>
            <person name="Hensen N."/>
            <person name="Bonometti L."/>
            <person name="Westerberg I."/>
            <person name="Brannstrom I.O."/>
            <person name="Guillou S."/>
            <person name="Cros-Aarteil S."/>
            <person name="Calhoun S."/>
            <person name="Kuo A."/>
            <person name="Mondo S."/>
            <person name="Pangilinan J."/>
            <person name="Riley R."/>
            <person name="Labutti K."/>
            <person name="Andreopoulos B."/>
            <person name="Lipzen A."/>
            <person name="Chen C."/>
            <person name="Yanf M."/>
            <person name="Daum C."/>
            <person name="Ng V."/>
            <person name="Clum A."/>
            <person name="Steindorff A."/>
            <person name="Ohm R."/>
            <person name="Martin F."/>
            <person name="Silar P."/>
            <person name="Natvig D."/>
            <person name="Lalanne C."/>
            <person name="Gautier V."/>
            <person name="Ament-Velasquez S.L."/>
            <person name="Kruys A."/>
            <person name="Hutchinson M.I."/>
            <person name="Powell A.J."/>
            <person name="Barry K."/>
            <person name="Miller A.N."/>
            <person name="Grigoriev I.V."/>
            <person name="Debuchy R."/>
            <person name="Gladieux P."/>
            <person name="Thoren M.H."/>
            <person name="Johannesson H."/>
        </authorList>
    </citation>
    <scope>NUCLEOTIDE SEQUENCE</scope>
    <source>
        <strain evidence="2">CBS 955.72</strain>
    </source>
</reference>
<proteinExistence type="predicted"/>
<sequence>MESLYRDIQLPSSDEGPHFRLLTLLPSKSSDAAIRFSLSVSALSDETVEYEALSYCWGDAVHNRVTTVCNGVTFTVGENLGAALLRLRLPEAPRTLWIDAVCINQDDLAERAQQVGYMRDIYRHSKGVLIWLGTEYDDSGLVFPLCERIAKAFARSANSGNESLAGEVKEDWAQDALTDSQLRMKDRWEEGETDKATEDFLKAARSDAEIPTGVVITSFGGTRIAHARIDEFQAFMKLLQRPWWKRSWIIQEICLAAEATIICGDSTLEWHIFIVSILLLLLEAADRQLLPTAVRGNALSMIRIRSWIQHPGPDTNLNLLELLWEFRSQEATDARDKIYAFLGLVPPTDPVHSQIRVDYQVDNDVKKCYTEAALAFLSLRQNLDLLSTGRYPSHGETSLPSWVPDWSFSPPTQPTLLPLQVFTPSSPKTGIPFSASGPNTTYTLSSSLTPPTTHLPLKGFILDRLATIAPPLPPIFTVEYDSFMLTPSLPRLKTTTAFLRSVGHHLDILLRWESLATSITPYPGTSDPDPLRVLTAVLCAGNTPRGLDAAHGAFMKHRAELKWPRRVARWRGRLGVGERVYRPLLGAAKMVSRGAEYGPEEDEAFFTHMAVATGRGLGRTEGGLLGLVPPGAREGDGVVLCEGGKVPLVVREGEGGWELLGGGYFHGVMFGERWEAGRCGSITVV</sequence>
<dbReference type="Pfam" id="PF26639">
    <property type="entry name" value="Het-6_barrel"/>
    <property type="match status" value="1"/>
</dbReference>
<dbReference type="PANTHER" id="PTHR24148:SF64">
    <property type="entry name" value="HETEROKARYON INCOMPATIBILITY DOMAIN-CONTAINING PROTEIN"/>
    <property type="match status" value="1"/>
</dbReference>
<evidence type="ECO:0000313" key="3">
    <source>
        <dbReference type="Proteomes" id="UP001275084"/>
    </source>
</evidence>
<dbReference type="Pfam" id="PF06985">
    <property type="entry name" value="HET"/>
    <property type="match status" value="1"/>
</dbReference>
<evidence type="ECO:0000313" key="2">
    <source>
        <dbReference type="EMBL" id="KAK3339793.1"/>
    </source>
</evidence>
<keyword evidence="3" id="KW-1185">Reference proteome</keyword>
<evidence type="ECO:0000259" key="1">
    <source>
        <dbReference type="Pfam" id="PF06985"/>
    </source>
</evidence>
<comment type="caution">
    <text evidence="2">The sequence shown here is derived from an EMBL/GenBank/DDBJ whole genome shotgun (WGS) entry which is preliminary data.</text>
</comment>
<dbReference type="EMBL" id="JAUIQD010000009">
    <property type="protein sequence ID" value="KAK3339793.1"/>
    <property type="molecule type" value="Genomic_DNA"/>
</dbReference>
<dbReference type="Proteomes" id="UP001275084">
    <property type="component" value="Unassembled WGS sequence"/>
</dbReference>
<dbReference type="PANTHER" id="PTHR24148">
    <property type="entry name" value="ANKYRIN REPEAT DOMAIN-CONTAINING PROTEIN 39 HOMOLOG-RELATED"/>
    <property type="match status" value="1"/>
</dbReference>
<reference evidence="2" key="1">
    <citation type="journal article" date="2023" name="Mol. Phylogenet. Evol.">
        <title>Genome-scale phylogeny and comparative genomics of the fungal order Sordariales.</title>
        <authorList>
            <person name="Hensen N."/>
            <person name="Bonometti L."/>
            <person name="Westerberg I."/>
            <person name="Brannstrom I.O."/>
            <person name="Guillou S."/>
            <person name="Cros-Aarteil S."/>
            <person name="Calhoun S."/>
            <person name="Haridas S."/>
            <person name="Kuo A."/>
            <person name="Mondo S."/>
            <person name="Pangilinan J."/>
            <person name="Riley R."/>
            <person name="LaButti K."/>
            <person name="Andreopoulos B."/>
            <person name="Lipzen A."/>
            <person name="Chen C."/>
            <person name="Yan M."/>
            <person name="Daum C."/>
            <person name="Ng V."/>
            <person name="Clum A."/>
            <person name="Steindorff A."/>
            <person name="Ohm R.A."/>
            <person name="Martin F."/>
            <person name="Silar P."/>
            <person name="Natvig D.O."/>
            <person name="Lalanne C."/>
            <person name="Gautier V."/>
            <person name="Ament-Velasquez S.L."/>
            <person name="Kruys A."/>
            <person name="Hutchinson M.I."/>
            <person name="Powell A.J."/>
            <person name="Barry K."/>
            <person name="Miller A.N."/>
            <person name="Grigoriev I.V."/>
            <person name="Debuchy R."/>
            <person name="Gladieux P."/>
            <person name="Hiltunen Thoren M."/>
            <person name="Johannesson H."/>
        </authorList>
    </citation>
    <scope>NUCLEOTIDE SEQUENCE</scope>
    <source>
        <strain evidence="2">CBS 955.72</strain>
    </source>
</reference>
<protein>
    <submittedName>
        <fullName evidence="2">Heterokaryon incompatibility protein-domain-containing protein</fullName>
    </submittedName>
</protein>
<name>A0AAJ0H5R9_9PEZI</name>